<protein>
    <recommendedName>
        <fullName evidence="6">Retrotransposon gag domain-containing protein</fullName>
    </recommendedName>
</protein>
<evidence type="ECO:0000313" key="4">
    <source>
        <dbReference type="Proteomes" id="UP000321393"/>
    </source>
</evidence>
<dbReference type="EMBL" id="SSTE01012402">
    <property type="protein sequence ID" value="KAA0048713.1"/>
    <property type="molecule type" value="Genomic_DNA"/>
</dbReference>
<name>A0A5D3CC26_CUCMM</name>
<accession>A0A5D3CC26</accession>
<dbReference type="EMBL" id="SSTD01012952">
    <property type="protein sequence ID" value="TYK07916.1"/>
    <property type="molecule type" value="Genomic_DNA"/>
</dbReference>
<dbReference type="Proteomes" id="UP000321393">
    <property type="component" value="Unassembled WGS sequence"/>
</dbReference>
<dbReference type="PANTHER" id="PTHR33067:SF39">
    <property type="entry name" value="TRANSCRIPTION FACTOR INTERACTOR AND REGULATOR CCHC(ZN) FAMILY"/>
    <property type="match status" value="1"/>
</dbReference>
<dbReference type="Proteomes" id="UP000321947">
    <property type="component" value="Unassembled WGS sequence"/>
</dbReference>
<feature type="region of interest" description="Disordered" evidence="1">
    <location>
        <begin position="209"/>
        <end position="258"/>
    </location>
</feature>
<dbReference type="Gene3D" id="2.40.70.10">
    <property type="entry name" value="Acid Proteases"/>
    <property type="match status" value="1"/>
</dbReference>
<feature type="compositionally biased region" description="Basic and acidic residues" evidence="1">
    <location>
        <begin position="80"/>
        <end position="100"/>
    </location>
</feature>
<organism evidence="3 5">
    <name type="scientific">Cucumis melo var. makuwa</name>
    <name type="common">Oriental melon</name>
    <dbReference type="NCBI Taxonomy" id="1194695"/>
    <lineage>
        <taxon>Eukaryota</taxon>
        <taxon>Viridiplantae</taxon>
        <taxon>Streptophyta</taxon>
        <taxon>Embryophyta</taxon>
        <taxon>Tracheophyta</taxon>
        <taxon>Spermatophyta</taxon>
        <taxon>Magnoliopsida</taxon>
        <taxon>eudicotyledons</taxon>
        <taxon>Gunneridae</taxon>
        <taxon>Pentapetalae</taxon>
        <taxon>rosids</taxon>
        <taxon>fabids</taxon>
        <taxon>Cucurbitales</taxon>
        <taxon>Cucurbitaceae</taxon>
        <taxon>Benincaseae</taxon>
        <taxon>Cucumis</taxon>
    </lineage>
</organism>
<evidence type="ECO:0008006" key="6">
    <source>
        <dbReference type="Google" id="ProtNLM"/>
    </source>
</evidence>
<evidence type="ECO:0000313" key="2">
    <source>
        <dbReference type="EMBL" id="KAA0048713.1"/>
    </source>
</evidence>
<feature type="compositionally biased region" description="Basic and acidic residues" evidence="1">
    <location>
        <begin position="239"/>
        <end position="254"/>
    </location>
</feature>
<dbReference type="OrthoDB" id="1702682at2759"/>
<gene>
    <name evidence="3" type="ORF">E5676_scaffold265G00270</name>
    <name evidence="2" type="ORF">E6C27_scaffold43G00050</name>
</gene>
<feature type="region of interest" description="Disordered" evidence="1">
    <location>
        <begin position="78"/>
        <end position="100"/>
    </location>
</feature>
<dbReference type="PANTHER" id="PTHR33067">
    <property type="entry name" value="RNA-DIRECTED DNA POLYMERASE-RELATED"/>
    <property type="match status" value="1"/>
</dbReference>
<dbReference type="AlphaFoldDB" id="A0A5D3CC26"/>
<sequence length="376" mass="42931">MTFEQRDRENLIDVWKRFKRMIKRCPHHCIPECVLMEQFYFGLSKNTLQSANIVFTGGMLRSSYNQIKNMLDTMASNSQEWRDESFGSRNDSRGTKGNRGRIEDGIDMSIMVALQGQVIEMNILQSMALLQVNVVRSSVQMVQQVNEMGCVGCRAPHNTNACPLNTEIVAYLKNDPTPIHIMWGGETTQISSQASSIKNMELQLGQLTSDFSRRPKRSFPSNTETPNQERDPNNNNPNKEMESTWKEEQGKESNKVTSDAFRIGVPEKMIYSESFTVPYSISRMDLSRALCDLGASINLMHLSIFKKVEIGEVQPTHMRLQFADRSIVKPKEKVEDILVKADKFYFSQTSSFWTTKLTERYLSSWGGHSFQLVTSS</sequence>
<evidence type="ECO:0000313" key="5">
    <source>
        <dbReference type="Proteomes" id="UP000321947"/>
    </source>
</evidence>
<reference evidence="4 5" key="1">
    <citation type="submission" date="2019-08" db="EMBL/GenBank/DDBJ databases">
        <title>Draft genome sequences of two oriental melons (Cucumis melo L. var makuwa).</title>
        <authorList>
            <person name="Kwon S.-Y."/>
        </authorList>
    </citation>
    <scope>NUCLEOTIDE SEQUENCE [LARGE SCALE GENOMIC DNA]</scope>
    <source>
        <strain evidence="5">cv. Chang Bougi</strain>
        <strain evidence="4">cv. SW 3</strain>
        <tissue evidence="3">Leaf</tissue>
    </source>
</reference>
<evidence type="ECO:0000256" key="1">
    <source>
        <dbReference type="SAM" id="MobiDB-lite"/>
    </source>
</evidence>
<evidence type="ECO:0000313" key="3">
    <source>
        <dbReference type="EMBL" id="TYK07916.1"/>
    </source>
</evidence>
<dbReference type="InterPro" id="IPR021109">
    <property type="entry name" value="Peptidase_aspartic_dom_sf"/>
</dbReference>
<comment type="caution">
    <text evidence="3">The sequence shown here is derived from an EMBL/GenBank/DDBJ whole genome shotgun (WGS) entry which is preliminary data.</text>
</comment>
<proteinExistence type="predicted"/>